<dbReference type="InterPro" id="IPR012340">
    <property type="entry name" value="NA-bd_OB-fold"/>
</dbReference>
<dbReference type="PROSITE" id="PS51687">
    <property type="entry name" value="SAM_MT_RNA_M5U"/>
    <property type="match status" value="1"/>
</dbReference>
<accession>A0ABT9YLB2</accession>
<dbReference type="SUPFAM" id="SSF50249">
    <property type="entry name" value="Nucleic acid-binding proteins"/>
    <property type="match status" value="1"/>
</dbReference>
<dbReference type="RefSeq" id="WP_306984240.1">
    <property type="nucleotide sequence ID" value="NZ_JAUSUA010000005.1"/>
</dbReference>
<feature type="active site" description="Nucleophile" evidence="4">
    <location>
        <position position="430"/>
    </location>
</feature>
<feature type="binding site" evidence="4">
    <location>
        <position position="403"/>
    </location>
    <ligand>
        <name>S-adenosyl-L-methionine</name>
        <dbReference type="ChEBI" id="CHEBI:59789"/>
    </ligand>
</feature>
<dbReference type="CDD" id="cd02440">
    <property type="entry name" value="AdoMet_MTases"/>
    <property type="match status" value="1"/>
</dbReference>
<keyword evidence="3 4" id="KW-0949">S-adenosyl-L-methionine</keyword>
<dbReference type="PROSITE" id="PS50926">
    <property type="entry name" value="TRAM"/>
    <property type="match status" value="1"/>
</dbReference>
<dbReference type="NCBIfam" id="TIGR00479">
    <property type="entry name" value="rumA"/>
    <property type="match status" value="1"/>
</dbReference>
<dbReference type="Gene3D" id="3.40.50.150">
    <property type="entry name" value="Vaccinia Virus protein VP39"/>
    <property type="match status" value="1"/>
</dbReference>
<dbReference type="Gene3D" id="2.40.50.1070">
    <property type="match status" value="1"/>
</dbReference>
<keyword evidence="1 4" id="KW-0489">Methyltransferase</keyword>
<evidence type="ECO:0000256" key="5">
    <source>
        <dbReference type="PROSITE-ProRule" id="PRU10015"/>
    </source>
</evidence>
<dbReference type="PANTHER" id="PTHR11061:SF45">
    <property type="match status" value="1"/>
</dbReference>
<dbReference type="InterPro" id="IPR029063">
    <property type="entry name" value="SAM-dependent_MTases_sf"/>
</dbReference>
<keyword evidence="2 4" id="KW-0808">Transferase</keyword>
<evidence type="ECO:0000256" key="4">
    <source>
        <dbReference type="PROSITE-ProRule" id="PRU01024"/>
    </source>
</evidence>
<proteinExistence type="inferred from homology"/>
<reference evidence="7 8" key="1">
    <citation type="submission" date="2023-07" db="EMBL/GenBank/DDBJ databases">
        <title>Genomic Encyclopedia of Type Strains, Phase IV (KMG-IV): sequencing the most valuable type-strain genomes for metagenomic binning, comparative biology and taxonomic classification.</title>
        <authorList>
            <person name="Goeker M."/>
        </authorList>
    </citation>
    <scope>NUCLEOTIDE SEQUENCE [LARGE SCALE GENOMIC DNA]</scope>
    <source>
        <strain evidence="7 8">DSM 19154</strain>
    </source>
</reference>
<evidence type="ECO:0000313" key="8">
    <source>
        <dbReference type="Proteomes" id="UP001225034"/>
    </source>
</evidence>
<organism evidence="7 8">
    <name type="scientific">Alkalicoccobacillus murimartini</name>
    <dbReference type="NCBI Taxonomy" id="171685"/>
    <lineage>
        <taxon>Bacteria</taxon>
        <taxon>Bacillati</taxon>
        <taxon>Bacillota</taxon>
        <taxon>Bacilli</taxon>
        <taxon>Bacillales</taxon>
        <taxon>Bacillaceae</taxon>
        <taxon>Alkalicoccobacillus</taxon>
    </lineage>
</organism>
<feature type="binding site" evidence="4">
    <location>
        <position position="305"/>
    </location>
    <ligand>
        <name>S-adenosyl-L-methionine</name>
        <dbReference type="ChEBI" id="CHEBI:59789"/>
    </ligand>
</feature>
<name>A0ABT9YLB2_9BACI</name>
<evidence type="ECO:0000256" key="3">
    <source>
        <dbReference type="ARBA" id="ARBA00022691"/>
    </source>
</evidence>
<evidence type="ECO:0000256" key="2">
    <source>
        <dbReference type="ARBA" id="ARBA00022679"/>
    </source>
</evidence>
<evidence type="ECO:0000259" key="6">
    <source>
        <dbReference type="PROSITE" id="PS50926"/>
    </source>
</evidence>
<dbReference type="SUPFAM" id="SSF53335">
    <property type="entry name" value="S-adenosyl-L-methionine-dependent methyltransferases"/>
    <property type="match status" value="1"/>
</dbReference>
<dbReference type="PANTHER" id="PTHR11061">
    <property type="entry name" value="RNA M5U METHYLTRANSFERASE"/>
    <property type="match status" value="1"/>
</dbReference>
<dbReference type="Pfam" id="PF05958">
    <property type="entry name" value="tRNA_U5-meth_tr"/>
    <property type="match status" value="1"/>
</dbReference>
<dbReference type="PROSITE" id="PS01230">
    <property type="entry name" value="TRMA_1"/>
    <property type="match status" value="1"/>
</dbReference>
<feature type="binding site" evidence="4">
    <location>
        <position position="334"/>
    </location>
    <ligand>
        <name>S-adenosyl-L-methionine</name>
        <dbReference type="ChEBI" id="CHEBI:59789"/>
    </ligand>
</feature>
<keyword evidence="8" id="KW-1185">Reference proteome</keyword>
<dbReference type="InterPro" id="IPR030390">
    <property type="entry name" value="MeTrfase_TrmA_AS"/>
</dbReference>
<protein>
    <submittedName>
        <fullName evidence="7">23S rRNA (Uracil-5-)-methyltransferase RumA</fullName>
    </submittedName>
</protein>
<dbReference type="Pfam" id="PF01938">
    <property type="entry name" value="TRAM"/>
    <property type="match status" value="1"/>
</dbReference>
<dbReference type="EMBL" id="JAUSUA010000005">
    <property type="protein sequence ID" value="MDQ0208276.1"/>
    <property type="molecule type" value="Genomic_DNA"/>
</dbReference>
<comment type="similarity">
    <text evidence="4">Belongs to the class I-like SAM-binding methyltransferase superfamily. RNA M5U methyltransferase family.</text>
</comment>
<evidence type="ECO:0000256" key="1">
    <source>
        <dbReference type="ARBA" id="ARBA00022603"/>
    </source>
</evidence>
<dbReference type="InterPro" id="IPR010280">
    <property type="entry name" value="U5_MeTrfase_fam"/>
</dbReference>
<feature type="domain" description="TRAM" evidence="6">
    <location>
        <begin position="21"/>
        <end position="79"/>
    </location>
</feature>
<sequence>MKSTNQTNKSNQVDKKATGVLIETGQQFPLTIKRLGINGEGVGYFKRHVVFVPGALPGEEIVAKVTKAGDRFSEATIKKIRKKSTERITAPCPIYDQCGGCQLQHMEYEATLREKADLVRQAFERYTHVPEGKLPIQETLGMDNPWYYRNKSQLQVNKSKGEVKAGLYAQNSHTLIDLSACMVQHKSSNHVTQVMKEILQDLDISIYNERKHRGAVRTIVTRVSFKTGEVQLVLVTAEETLPKRKQIIDEVKKRLPEVTSFMQNINDQKTSLIFGDETKLVNGEETIQETLGDVSFSLSARAFFQLNPKQTVVLYNEAKKAAKLSGIEKVVDAYCGVGTIGLWLANEAAEIRGMDIIEDSILDARHNAAKNNVRSYQYEVGKAEEWLPKWKKEGWIPDVVVVDPPRTGCDDKLLDSLKQTKPKRIVYVSCNPSTLAKDVGQLQKAGYQVKNIQPVDMFPWTAQVESVTELEKLS</sequence>
<dbReference type="InterPro" id="IPR002792">
    <property type="entry name" value="TRAM_dom"/>
</dbReference>
<comment type="caution">
    <text evidence="7">The sequence shown here is derived from an EMBL/GenBank/DDBJ whole genome shotgun (WGS) entry which is preliminary data.</text>
</comment>
<dbReference type="Gene3D" id="2.40.50.140">
    <property type="entry name" value="Nucleic acid-binding proteins"/>
    <property type="match status" value="1"/>
</dbReference>
<dbReference type="Proteomes" id="UP001225034">
    <property type="component" value="Unassembled WGS sequence"/>
</dbReference>
<feature type="binding site" evidence="4">
    <location>
        <position position="355"/>
    </location>
    <ligand>
        <name>S-adenosyl-L-methionine</name>
        <dbReference type="ChEBI" id="CHEBI:59789"/>
    </ligand>
</feature>
<gene>
    <name evidence="7" type="ORF">J2S05_003087</name>
</gene>
<evidence type="ECO:0000313" key="7">
    <source>
        <dbReference type="EMBL" id="MDQ0208276.1"/>
    </source>
</evidence>
<feature type="active site" evidence="5">
    <location>
        <position position="430"/>
    </location>
</feature>